<organism evidence="1 2">
    <name type="scientific">Streptomyces collinus (strain DSM 40733 / Tue 365)</name>
    <dbReference type="NCBI Taxonomy" id="1214242"/>
    <lineage>
        <taxon>Bacteria</taxon>
        <taxon>Bacillati</taxon>
        <taxon>Actinomycetota</taxon>
        <taxon>Actinomycetes</taxon>
        <taxon>Kitasatosporales</taxon>
        <taxon>Streptomycetaceae</taxon>
        <taxon>Streptomyces</taxon>
    </lineage>
</organism>
<gene>
    <name evidence="1" type="ORF">B446_13180</name>
</gene>
<dbReference type="Proteomes" id="UP000015423">
    <property type="component" value="Chromosome"/>
</dbReference>
<reference evidence="2" key="1">
    <citation type="submission" date="2012-10" db="EMBL/GenBank/DDBJ databases">
        <title>The complete genome sequence of Streptomyces collinus Tu 365.</title>
        <authorList>
            <person name="Ruckert C."/>
            <person name="Szczepanowski R."/>
            <person name="Goesmann A."/>
            <person name="Pross E.K."/>
            <person name="Musiol E.M."/>
            <person name="Blin K."/>
            <person name="Wohlleben W."/>
            <person name="Puhler A."/>
            <person name="Weber T."/>
            <person name="Kalinowski J."/>
        </authorList>
    </citation>
    <scope>NUCLEOTIDE SEQUENCE [LARGE SCALE GENOMIC DNA]</scope>
    <source>
        <strain evidence="2">DSM 40733 / Tue 365</strain>
    </source>
</reference>
<evidence type="ECO:0000313" key="1">
    <source>
        <dbReference type="EMBL" id="AGS69454.1"/>
    </source>
</evidence>
<dbReference type="AlphaFoldDB" id="S5V2L4"/>
<name>S5V2L4_STRC3</name>
<dbReference type="EMBL" id="CP006259">
    <property type="protein sequence ID" value="AGS69454.1"/>
    <property type="molecule type" value="Genomic_DNA"/>
</dbReference>
<dbReference type="HOGENOM" id="CLU_2810441_0_0_11"/>
<dbReference type="KEGG" id="sci:B446_13180"/>
<evidence type="ECO:0000313" key="2">
    <source>
        <dbReference type="Proteomes" id="UP000015423"/>
    </source>
</evidence>
<proteinExistence type="predicted"/>
<reference evidence="1 2" key="2">
    <citation type="journal article" date="2013" name="J. Biotechnol.">
        <title>Complete genome sequence of the kirromycin producer Streptomyces collinus Tu 365 consisting of a linear chromosome and two linear plasmids.</title>
        <authorList>
            <person name="Ruckert C."/>
            <person name="Szczepanowski R."/>
            <person name="Albersmeier A."/>
            <person name="Goesmann A."/>
            <person name="Iftime D."/>
            <person name="Musiol E.M."/>
            <person name="Blin K."/>
            <person name="Wohlleben W."/>
            <person name="Puhler A."/>
            <person name="Kalinowski J."/>
            <person name="Weber T."/>
        </authorList>
    </citation>
    <scope>NUCLEOTIDE SEQUENCE [LARGE SCALE GENOMIC DNA]</scope>
    <source>
        <strain evidence="2">DSM 40733 / Tue 365</strain>
    </source>
</reference>
<accession>S5V2L4</accession>
<sequence>MSDEHGNTANLHLPSVVRAFVDVVRARETAGGEAHCGEMDGWPLLPAAVRYAAAATPGAPPCSPPGP</sequence>
<keyword evidence="2" id="KW-1185">Reference proteome</keyword>
<protein>
    <submittedName>
        <fullName evidence="1">Uncharacterized protein</fullName>
    </submittedName>
</protein>